<dbReference type="SMART" id="SM00220">
    <property type="entry name" value="S_TKc"/>
    <property type="match status" value="1"/>
</dbReference>
<evidence type="ECO:0000313" key="3">
    <source>
        <dbReference type="EMBL" id="KAK7253658.1"/>
    </source>
</evidence>
<dbReference type="CDD" id="cd00143">
    <property type="entry name" value="PP2Cc"/>
    <property type="match status" value="1"/>
</dbReference>
<dbReference type="PANTHER" id="PTHR47992">
    <property type="entry name" value="PROTEIN PHOSPHATASE"/>
    <property type="match status" value="1"/>
</dbReference>
<feature type="domain" description="Protein kinase" evidence="1">
    <location>
        <begin position="11"/>
        <end position="334"/>
    </location>
</feature>
<evidence type="ECO:0000259" key="1">
    <source>
        <dbReference type="PROSITE" id="PS50011"/>
    </source>
</evidence>
<proteinExistence type="predicted"/>
<evidence type="ECO:0000259" key="2">
    <source>
        <dbReference type="PROSITE" id="PS51746"/>
    </source>
</evidence>
<dbReference type="InterPro" id="IPR001932">
    <property type="entry name" value="PPM-type_phosphatase-like_dom"/>
</dbReference>
<dbReference type="Pfam" id="PF00481">
    <property type="entry name" value="PP2C"/>
    <property type="match status" value="1"/>
</dbReference>
<dbReference type="InterPro" id="IPR000719">
    <property type="entry name" value="Prot_kinase_dom"/>
</dbReference>
<name>A0ABR1GD28_AURAN</name>
<dbReference type="Gene3D" id="3.60.40.10">
    <property type="entry name" value="PPM-type phosphatase domain"/>
    <property type="match status" value="1"/>
</dbReference>
<gene>
    <name evidence="3" type="ORF">SO694_00002177</name>
</gene>
<organism evidence="3 4">
    <name type="scientific">Aureococcus anophagefferens</name>
    <name type="common">Harmful bloom alga</name>
    <dbReference type="NCBI Taxonomy" id="44056"/>
    <lineage>
        <taxon>Eukaryota</taxon>
        <taxon>Sar</taxon>
        <taxon>Stramenopiles</taxon>
        <taxon>Ochrophyta</taxon>
        <taxon>Pelagophyceae</taxon>
        <taxon>Pelagomonadales</taxon>
        <taxon>Pelagomonadaceae</taxon>
        <taxon>Aureococcus</taxon>
    </lineage>
</organism>
<reference evidence="3 4" key="1">
    <citation type="submission" date="2024-03" db="EMBL/GenBank/DDBJ databases">
        <title>Aureococcus anophagefferens CCMP1851 and Kratosvirus quantuckense: Draft genome of a second virus-susceptible host strain in the model system.</title>
        <authorList>
            <person name="Chase E."/>
            <person name="Truchon A.R."/>
            <person name="Schepens W."/>
            <person name="Wilhelm S.W."/>
        </authorList>
    </citation>
    <scope>NUCLEOTIDE SEQUENCE [LARGE SCALE GENOMIC DNA]</scope>
    <source>
        <strain evidence="3 4">CCMP1851</strain>
    </source>
</reference>
<dbReference type="Proteomes" id="UP001363151">
    <property type="component" value="Unassembled WGS sequence"/>
</dbReference>
<dbReference type="SMART" id="SM00332">
    <property type="entry name" value="PP2Cc"/>
    <property type="match status" value="1"/>
</dbReference>
<comment type="caution">
    <text evidence="3">The sequence shown here is derived from an EMBL/GenBank/DDBJ whole genome shotgun (WGS) entry which is preliminary data.</text>
</comment>
<dbReference type="Gene3D" id="1.10.510.10">
    <property type="entry name" value="Transferase(Phosphotransferase) domain 1"/>
    <property type="match status" value="1"/>
</dbReference>
<feature type="domain" description="PPM-type phosphatase" evidence="2">
    <location>
        <begin position="397"/>
        <end position="673"/>
    </location>
</feature>
<sequence>MTEPAPTEVVWPSSAVIDDGSLVLVDGARSRVSLCRCAGGVAVVKRFRGATANRHRDAASRRFAAERRAAWALADASPFVLRPLATVVDAPVMAVVLPFCGRFRSLDVLLHGGATHDWSPAGDRGCVTPSRAWRALLAFDAARGVAAAHASGVVLRDVKPANVLVGDDGVGRLADFELSFFAGDPAAEAAGGGGPASKPRRIFEGTPQYVAPEQIRAYDGVVLHGALADPMRSASTAAADVYALAAGTTVVPFTDVTRTDAQLQTVVEVKYSTTALCRAVASEGLRPALVDASFGGLEFCDLVRESWADAPAARPRAAAFAERLAACFAGDAIFERGVSVKGRGALAADADEPLWTCDAAAAEPPAVEEALGPLTDAERDAVDAMGRRRRRRPPRRGWAWEAHRGPRDAMEDAAGGLDYGPHAGCYVVSDGHGGAAVARLAVDSLPTLVARSLAATTGGDGDVRAALVDAFHACEARCGALAGGACVVLALLLGDDLFVAHVGDCRAVLDRDGDEGWTWSRAHGPAPDALAGPFAGGVARLTEDHAPAGREAARVAKAGGRLLETRDGKVRVGRTRGPGGLAVSRALGDAGEYRGVVASPAVSPDVAGPVRLGPRDATLALGTDGLFDVLGDDAVARVLRDTAPEPHFGPKALVGAALDGRAADNVAALVVYLHRHPEDGDARGCALA</sequence>
<evidence type="ECO:0000313" key="4">
    <source>
        <dbReference type="Proteomes" id="UP001363151"/>
    </source>
</evidence>
<dbReference type="EMBL" id="JBBJCI010000034">
    <property type="protein sequence ID" value="KAK7253658.1"/>
    <property type="molecule type" value="Genomic_DNA"/>
</dbReference>
<dbReference type="SUPFAM" id="SSF81606">
    <property type="entry name" value="PP2C-like"/>
    <property type="match status" value="1"/>
</dbReference>
<dbReference type="PROSITE" id="PS50011">
    <property type="entry name" value="PROTEIN_KINASE_DOM"/>
    <property type="match status" value="1"/>
</dbReference>
<dbReference type="SUPFAM" id="SSF56112">
    <property type="entry name" value="Protein kinase-like (PK-like)"/>
    <property type="match status" value="1"/>
</dbReference>
<accession>A0ABR1GD28</accession>
<dbReference type="InterPro" id="IPR015655">
    <property type="entry name" value="PP2C"/>
</dbReference>
<dbReference type="PROSITE" id="PS51746">
    <property type="entry name" value="PPM_2"/>
    <property type="match status" value="1"/>
</dbReference>
<dbReference type="InterPro" id="IPR011009">
    <property type="entry name" value="Kinase-like_dom_sf"/>
</dbReference>
<dbReference type="InterPro" id="IPR036457">
    <property type="entry name" value="PPM-type-like_dom_sf"/>
</dbReference>
<keyword evidence="4" id="KW-1185">Reference proteome</keyword>
<dbReference type="Pfam" id="PF00069">
    <property type="entry name" value="Pkinase"/>
    <property type="match status" value="1"/>
</dbReference>
<protein>
    <submittedName>
        <fullName evidence="3">Protein serine/threonine phosphatase</fullName>
    </submittedName>
</protein>